<dbReference type="OrthoDB" id="9805070at2"/>
<evidence type="ECO:0000259" key="5">
    <source>
        <dbReference type="Pfam" id="PF24568"/>
    </source>
</evidence>
<sequence length="457" mass="51356">MKRKFLSISLATVVCSSGLIIPLSQNHALAYEDLDKKKEGIQNKLSENKSKLIENERNRSTLESQEKNLNADLEKVDTKIVTTNTAITSREKEIELTNKDIEKLKKEIEEINKRIKKRNKLLQDRARSLQESGGNVNYIDVLLGAQSFSDFISRIYAVSTIVDADKELLEAHKKDLELVKQKEAELNSKLENLKNDLTELESLKTELEKQQKGKNKLLEKVKKDQKESADELGSLENEAEILKRQEEAIKAEEAYRKQKEKEEEEKRIAEEKRKAEEAKQQSEEKRILEEKKQQSNEKDTTNIPSSQSSVSEEPVTKASEPTNSNTSGFIRPAPGTLTSNFGARWGTTHFGVDIAQAGSDVPIYAAAAGTVYSSQYSSSYGNVVFITHNINGQTYQTVYAHMSSRQVSTGDRVEQGQRIGTMGNTGDSQGQHLHFELHKGLWNGAKSNAVNPVPYIQ</sequence>
<dbReference type="GO" id="GO:0004222">
    <property type="term" value="F:metalloendopeptidase activity"/>
    <property type="evidence" value="ECO:0007669"/>
    <property type="project" value="TreeGrafter"/>
</dbReference>
<dbReference type="InterPro" id="IPR016047">
    <property type="entry name" value="M23ase_b-sheet_dom"/>
</dbReference>
<feature type="domain" description="Peptidoglycan hydrolase PcsB coiled-coil" evidence="5">
    <location>
        <begin position="108"/>
        <end position="182"/>
    </location>
</feature>
<dbReference type="InterPro" id="IPR011055">
    <property type="entry name" value="Dup_hybrid_motif"/>
</dbReference>
<dbReference type="InterPro" id="IPR057309">
    <property type="entry name" value="PcsB_CC"/>
</dbReference>
<keyword evidence="7" id="KW-1185">Reference proteome</keyword>
<dbReference type="STRING" id="1441095.AM592_10190"/>
<accession>A0A0M3R9S2</accession>
<dbReference type="Gene3D" id="2.70.70.10">
    <property type="entry name" value="Glucose Permease (Domain IIA)"/>
    <property type="match status" value="1"/>
</dbReference>
<dbReference type="PANTHER" id="PTHR21666:SF270">
    <property type="entry name" value="MUREIN HYDROLASE ACTIVATOR ENVC"/>
    <property type="match status" value="1"/>
</dbReference>
<dbReference type="PATRIC" id="fig|1441095.3.peg.2252"/>
<feature type="coiled-coil region" evidence="2">
    <location>
        <begin position="31"/>
        <end position="132"/>
    </location>
</feature>
<dbReference type="SUPFAM" id="SSF51261">
    <property type="entry name" value="Duplicated hybrid motif"/>
    <property type="match status" value="1"/>
</dbReference>
<evidence type="ECO:0000259" key="4">
    <source>
        <dbReference type="Pfam" id="PF01551"/>
    </source>
</evidence>
<protein>
    <submittedName>
        <fullName evidence="6">Peptidase M23</fullName>
    </submittedName>
</protein>
<dbReference type="Proteomes" id="UP000067625">
    <property type="component" value="Chromosome"/>
</dbReference>
<dbReference type="InterPro" id="IPR050570">
    <property type="entry name" value="Cell_wall_metabolism_enzyme"/>
</dbReference>
<feature type="compositionally biased region" description="Basic and acidic residues" evidence="3">
    <location>
        <begin position="254"/>
        <end position="300"/>
    </location>
</feature>
<keyword evidence="2" id="KW-0175">Coiled coil</keyword>
<proteinExistence type="predicted"/>
<feature type="compositionally biased region" description="Polar residues" evidence="3">
    <location>
        <begin position="319"/>
        <end position="328"/>
    </location>
</feature>
<dbReference type="EMBL" id="CP012600">
    <property type="protein sequence ID" value="ALC81932.1"/>
    <property type="molecule type" value="Genomic_DNA"/>
</dbReference>
<dbReference type="Pfam" id="PF24568">
    <property type="entry name" value="CC_PcsB"/>
    <property type="match status" value="1"/>
</dbReference>
<dbReference type="RefSeq" id="WP_053603711.1">
    <property type="nucleotide sequence ID" value="NZ_CP012600.1"/>
</dbReference>
<evidence type="ECO:0000256" key="1">
    <source>
        <dbReference type="ARBA" id="ARBA00022729"/>
    </source>
</evidence>
<feature type="compositionally biased region" description="Low complexity" evidence="3">
    <location>
        <begin position="304"/>
        <end position="313"/>
    </location>
</feature>
<feature type="region of interest" description="Disordered" evidence="3">
    <location>
        <begin position="254"/>
        <end position="333"/>
    </location>
</feature>
<dbReference type="CDD" id="cd12797">
    <property type="entry name" value="M23_peptidase"/>
    <property type="match status" value="1"/>
</dbReference>
<gene>
    <name evidence="6" type="ORF">AM592_10190</name>
</gene>
<keyword evidence="1" id="KW-0732">Signal</keyword>
<organism evidence="6 7">
    <name type="scientific">Bacillus gobiensis</name>
    <dbReference type="NCBI Taxonomy" id="1441095"/>
    <lineage>
        <taxon>Bacteria</taxon>
        <taxon>Bacillati</taxon>
        <taxon>Bacillota</taxon>
        <taxon>Bacilli</taxon>
        <taxon>Bacillales</taxon>
        <taxon>Bacillaceae</taxon>
        <taxon>Bacillus</taxon>
    </lineage>
</organism>
<dbReference type="Gene3D" id="6.10.250.3150">
    <property type="match status" value="1"/>
</dbReference>
<evidence type="ECO:0000256" key="2">
    <source>
        <dbReference type="SAM" id="Coils"/>
    </source>
</evidence>
<reference evidence="6 7" key="2">
    <citation type="journal article" date="2016" name="Int. J. Syst. Evol. Microbiol.">
        <title>Bacillus gobiensis sp. nov., isolated from a soil sample.</title>
        <authorList>
            <person name="Liu B."/>
            <person name="Liu G.H."/>
            <person name="Cetin S."/>
            <person name="Schumann P."/>
            <person name="Pan Z.Z."/>
            <person name="Chen Q.Q."/>
        </authorList>
    </citation>
    <scope>NUCLEOTIDE SEQUENCE [LARGE SCALE GENOMIC DNA]</scope>
    <source>
        <strain evidence="6 7">FJAT-4402</strain>
    </source>
</reference>
<evidence type="ECO:0000313" key="7">
    <source>
        <dbReference type="Proteomes" id="UP000067625"/>
    </source>
</evidence>
<evidence type="ECO:0000313" key="6">
    <source>
        <dbReference type="EMBL" id="ALC81932.1"/>
    </source>
</evidence>
<reference evidence="7" key="1">
    <citation type="submission" date="2015-08" db="EMBL/GenBank/DDBJ databases">
        <title>Genome sequencing project for genomic taxonomy and phylogenomics of Bacillus-like bacteria.</title>
        <authorList>
            <person name="Liu B."/>
            <person name="Wang J."/>
            <person name="Zhu Y."/>
            <person name="Liu G."/>
            <person name="Chen Q."/>
            <person name="Chen Z."/>
            <person name="Lan J."/>
            <person name="Che J."/>
            <person name="Ge C."/>
            <person name="Shi H."/>
            <person name="Pan Z."/>
            <person name="Liu X."/>
        </authorList>
    </citation>
    <scope>NUCLEOTIDE SEQUENCE [LARGE SCALE GENOMIC DNA]</scope>
    <source>
        <strain evidence="7">FJAT-4402</strain>
    </source>
</reference>
<name>A0A0M3R9S2_9BACI</name>
<feature type="domain" description="M23ase beta-sheet core" evidence="4">
    <location>
        <begin position="348"/>
        <end position="451"/>
    </location>
</feature>
<dbReference type="PANTHER" id="PTHR21666">
    <property type="entry name" value="PEPTIDASE-RELATED"/>
    <property type="match status" value="1"/>
</dbReference>
<evidence type="ECO:0000256" key="3">
    <source>
        <dbReference type="SAM" id="MobiDB-lite"/>
    </source>
</evidence>
<dbReference type="AlphaFoldDB" id="A0A0M3R9S2"/>
<dbReference type="Pfam" id="PF01551">
    <property type="entry name" value="Peptidase_M23"/>
    <property type="match status" value="1"/>
</dbReference>